<gene>
    <name evidence="2" type="ORF">L1F29_22510</name>
</gene>
<evidence type="ECO:0000256" key="1">
    <source>
        <dbReference type="SAM" id="MobiDB-lite"/>
    </source>
</evidence>
<organism evidence="2 3">
    <name type="scientific">Paenibacillus spongiae</name>
    <dbReference type="NCBI Taxonomy" id="2909671"/>
    <lineage>
        <taxon>Bacteria</taxon>
        <taxon>Bacillati</taxon>
        <taxon>Bacillota</taxon>
        <taxon>Bacilli</taxon>
        <taxon>Bacillales</taxon>
        <taxon>Paenibacillaceae</taxon>
        <taxon>Paenibacillus</taxon>
    </lineage>
</organism>
<evidence type="ECO:0000313" key="3">
    <source>
        <dbReference type="Proteomes" id="UP001057877"/>
    </source>
</evidence>
<protein>
    <submittedName>
        <fullName evidence="2">DUF839 domain-containing protein</fullName>
    </submittedName>
</protein>
<dbReference type="PANTHER" id="PTHR35399:SF2">
    <property type="entry name" value="DUF839 DOMAIN-CONTAINING PROTEIN"/>
    <property type="match status" value="1"/>
</dbReference>
<sequence length="557" mass="60555">MDNNMDRRTFLSYLGSGAAALAVASSGLGVLNGKASAESAANHLFGFKTNKVSGYFEPIEPSSADELILPKGFKYDVVAAYNDIINPAGDTFGFNNDFTLYFPINGSNERGLLWVNHEYSSEVFVHGEKKGGKYTAEQIKQMLYVQGGSIIEVYRDANGVWKLDPTSKYGRRVTGLTPFELTGPARGSKAVNNATKVQGTFANCSGGMTLWNTVLSCEENYEGTSADAGLDATHYGWVVEVDPFDPSFAVRKHTALGRFHHENAAVGLAKDGRVVVYMGDDTTDACVYKFVSKGKYNPSAGRSNSDLLKEGTLYAADMKSGKWIALTIEAVTKALKDEKFKIPSSVKATKEELLAKYKEQADVLVNTPEVANLLGATPTDRPEDLEISPFDNTIFIAHTNNDKHGNIHGHITRFFEKGSDLGATEFDFEIFAAGGRQSGFSAPDNLTFDSNGNLWTVTDISSSKLGKGVYTTFQNNGVFVIPTHGSNKGEALQFASAPIEAEMTGPWFTPDERTLFMAVQHPGEETSDLKKPTSKWPHRKGDTMPRPAVVAISGFKL</sequence>
<keyword evidence="3" id="KW-1185">Reference proteome</keyword>
<dbReference type="InterPro" id="IPR008557">
    <property type="entry name" value="PhoX"/>
</dbReference>
<dbReference type="PANTHER" id="PTHR35399">
    <property type="entry name" value="SLR8030 PROTEIN"/>
    <property type="match status" value="1"/>
</dbReference>
<dbReference type="InterPro" id="IPR011042">
    <property type="entry name" value="6-blade_b-propeller_TolB-like"/>
</dbReference>
<dbReference type="Pfam" id="PF05787">
    <property type="entry name" value="PhoX"/>
    <property type="match status" value="1"/>
</dbReference>
<dbReference type="EMBL" id="CP091430">
    <property type="protein sequence ID" value="UVI33722.1"/>
    <property type="molecule type" value="Genomic_DNA"/>
</dbReference>
<dbReference type="Proteomes" id="UP001057877">
    <property type="component" value="Chromosome"/>
</dbReference>
<evidence type="ECO:0000313" key="2">
    <source>
        <dbReference type="EMBL" id="UVI33722.1"/>
    </source>
</evidence>
<name>A0ABY5SI62_9BACL</name>
<proteinExistence type="predicted"/>
<dbReference type="PROSITE" id="PS51318">
    <property type="entry name" value="TAT"/>
    <property type="match status" value="1"/>
</dbReference>
<dbReference type="RefSeq" id="WP_258389775.1">
    <property type="nucleotide sequence ID" value="NZ_CP091430.1"/>
</dbReference>
<reference evidence="2" key="1">
    <citation type="submission" date="2022-01" db="EMBL/GenBank/DDBJ databases">
        <title>Paenibacillus spongiae sp. nov., isolated from marine sponge.</title>
        <authorList>
            <person name="Li Z."/>
            <person name="Zhang M."/>
        </authorList>
    </citation>
    <scope>NUCLEOTIDE SEQUENCE</scope>
    <source>
        <strain evidence="2">PHS-Z3</strain>
    </source>
</reference>
<accession>A0ABY5SI62</accession>
<dbReference type="SUPFAM" id="SSF63829">
    <property type="entry name" value="Calcium-dependent phosphotriesterase"/>
    <property type="match status" value="1"/>
</dbReference>
<dbReference type="InterPro" id="IPR006311">
    <property type="entry name" value="TAT_signal"/>
</dbReference>
<dbReference type="Gene3D" id="2.120.10.30">
    <property type="entry name" value="TolB, C-terminal domain"/>
    <property type="match status" value="1"/>
</dbReference>
<feature type="region of interest" description="Disordered" evidence="1">
    <location>
        <begin position="523"/>
        <end position="543"/>
    </location>
</feature>